<feature type="transmembrane region" description="Helical" evidence="6">
    <location>
        <begin position="750"/>
        <end position="770"/>
    </location>
</feature>
<dbReference type="InterPro" id="IPR025857">
    <property type="entry name" value="MacB_PCD"/>
</dbReference>
<feature type="transmembrane region" description="Helical" evidence="6">
    <location>
        <begin position="284"/>
        <end position="306"/>
    </location>
</feature>
<dbReference type="GO" id="GO:0022857">
    <property type="term" value="F:transmembrane transporter activity"/>
    <property type="evidence" value="ECO:0007669"/>
    <property type="project" value="TreeGrafter"/>
</dbReference>
<feature type="transmembrane region" description="Helical" evidence="6">
    <location>
        <begin position="665"/>
        <end position="685"/>
    </location>
</feature>
<keyword evidence="3 6" id="KW-0812">Transmembrane</keyword>
<evidence type="ECO:0000259" key="8">
    <source>
        <dbReference type="Pfam" id="PF12704"/>
    </source>
</evidence>
<feature type="transmembrane region" description="Helical" evidence="6">
    <location>
        <begin position="422"/>
        <end position="445"/>
    </location>
</feature>
<keyword evidence="2" id="KW-1003">Cell membrane</keyword>
<gene>
    <name evidence="9" type="ORF">SAMN05421740_106210</name>
</gene>
<dbReference type="InterPro" id="IPR050250">
    <property type="entry name" value="Macrolide_Exporter_MacB"/>
</dbReference>
<sequence>MMIYNHIKTAFRGLGNSRFYSTVNIIGLTTGLAVGILILLWVQNELSYDRFHGDKKNIYRLLSNVGTGSDRQVWGSSHAPISTFAQQEIPEVRNAARVKGNFEFSLFSYADKEFKEESTGYADPALFSIFDFTWRYGNPKAPFADHHSVVLTVSTAERYFGSENPMGKVLRADNSDLFVVTGVVEDFPENSSIRYDMLFPMALYAEIYAQGEEGRSIESDFGNFTYTTFLQLHAGISPALVERKLAQSLLNHYKDIGLKDPYALQPLAKMHLYNPDGSEGMMQVVRIFLIVGILILVISAINYVNLSTARSMLRVREVSMRKILGARKSELFIQFMAETAITFIIAGLGACLLVYVSIPVYSGIAGKSIAFQLSDPRIWGIAIAAIGFTLILSGIYPALLLSSFEPLKAIKGKIAIGLDTEFIRKVLVVTQFVASLTLVTGTIVIDRQLHYIHEKELGFDKAHVLTFDMRDMAPHTQSIKNELLKQRGITGITTADDPIINIGTNTTGVDWEGKASDRVFYIHPLSVDEDFVSVLGLQLAEGQGFSGIATDSIHYVLNETAIREAGISDPIGKRFNLWGKEGTIIGIVKDFHFASMKQQIEPVVLRYQPQENYKMYVKVSGRNAANAIALVETLWKQYNAGFPFEYTFLDDAYDSLYKAEQRSGMLFKLFSLVAILLSCLGLFGLSTYMAQVKVREVGIRKVLGASVADVVRLLSSDFVRLVLIAAAIASPITWWAMSQWLEDFAYRIDIQWWMFAVAGLMAVVIALLTVGGQAIRAAMANPVESLRDE</sequence>
<feature type="transmembrane region" description="Helical" evidence="6">
    <location>
        <begin position="21"/>
        <end position="42"/>
    </location>
</feature>
<dbReference type="PANTHER" id="PTHR30572">
    <property type="entry name" value="MEMBRANE COMPONENT OF TRANSPORTER-RELATED"/>
    <property type="match status" value="1"/>
</dbReference>
<dbReference type="EMBL" id="FNZR01000006">
    <property type="protein sequence ID" value="SEL53805.1"/>
    <property type="molecule type" value="Genomic_DNA"/>
</dbReference>
<proteinExistence type="predicted"/>
<evidence type="ECO:0000256" key="2">
    <source>
        <dbReference type="ARBA" id="ARBA00022475"/>
    </source>
</evidence>
<evidence type="ECO:0000256" key="3">
    <source>
        <dbReference type="ARBA" id="ARBA00022692"/>
    </source>
</evidence>
<protein>
    <submittedName>
        <fullName evidence="9">FtsX-like permease family protein</fullName>
    </submittedName>
</protein>
<dbReference type="RefSeq" id="WP_218145428.1">
    <property type="nucleotide sequence ID" value="NZ_FNZR01000006.1"/>
</dbReference>
<name>A0A1H7R1L8_9SPHI</name>
<dbReference type="Pfam" id="PF12704">
    <property type="entry name" value="MacB_PCD"/>
    <property type="match status" value="1"/>
</dbReference>
<evidence type="ECO:0000313" key="10">
    <source>
        <dbReference type="Proteomes" id="UP000198916"/>
    </source>
</evidence>
<keyword evidence="4 6" id="KW-1133">Transmembrane helix</keyword>
<evidence type="ECO:0000256" key="6">
    <source>
        <dbReference type="SAM" id="Phobius"/>
    </source>
</evidence>
<dbReference type="PANTHER" id="PTHR30572:SF18">
    <property type="entry name" value="ABC-TYPE MACROLIDE FAMILY EXPORT SYSTEM PERMEASE COMPONENT 2"/>
    <property type="match status" value="1"/>
</dbReference>
<feature type="transmembrane region" description="Helical" evidence="6">
    <location>
        <begin position="718"/>
        <end position="738"/>
    </location>
</feature>
<accession>A0A1H7R1L8</accession>
<evidence type="ECO:0000256" key="5">
    <source>
        <dbReference type="ARBA" id="ARBA00023136"/>
    </source>
</evidence>
<organism evidence="9 10">
    <name type="scientific">Parapedobacter koreensis</name>
    <dbReference type="NCBI Taxonomy" id="332977"/>
    <lineage>
        <taxon>Bacteria</taxon>
        <taxon>Pseudomonadati</taxon>
        <taxon>Bacteroidota</taxon>
        <taxon>Sphingobacteriia</taxon>
        <taxon>Sphingobacteriales</taxon>
        <taxon>Sphingobacteriaceae</taxon>
        <taxon>Parapedobacter</taxon>
    </lineage>
</organism>
<evidence type="ECO:0000259" key="7">
    <source>
        <dbReference type="Pfam" id="PF02687"/>
    </source>
</evidence>
<reference evidence="10" key="1">
    <citation type="submission" date="2016-10" db="EMBL/GenBank/DDBJ databases">
        <authorList>
            <person name="Varghese N."/>
            <person name="Submissions S."/>
        </authorList>
    </citation>
    <scope>NUCLEOTIDE SEQUENCE [LARGE SCALE GENOMIC DNA]</scope>
    <source>
        <strain evidence="10">Jip14</strain>
    </source>
</reference>
<keyword evidence="10" id="KW-1185">Reference proteome</keyword>
<dbReference type="STRING" id="332977.SAMN05421740_106210"/>
<dbReference type="Pfam" id="PF02687">
    <property type="entry name" value="FtsX"/>
    <property type="match status" value="2"/>
</dbReference>
<dbReference type="AlphaFoldDB" id="A0A1H7R1L8"/>
<feature type="domain" description="MacB-like periplasmic core" evidence="8">
    <location>
        <begin position="21"/>
        <end position="247"/>
    </location>
</feature>
<evidence type="ECO:0000256" key="1">
    <source>
        <dbReference type="ARBA" id="ARBA00004651"/>
    </source>
</evidence>
<dbReference type="InterPro" id="IPR003838">
    <property type="entry name" value="ABC3_permease_C"/>
</dbReference>
<dbReference type="Proteomes" id="UP000198916">
    <property type="component" value="Unassembled WGS sequence"/>
</dbReference>
<feature type="domain" description="ABC3 transporter permease C-terminal" evidence="7">
    <location>
        <begin position="290"/>
        <end position="406"/>
    </location>
</feature>
<comment type="subcellular location">
    <subcellularLocation>
        <location evidence="1">Cell membrane</location>
        <topology evidence="1">Multi-pass membrane protein</topology>
    </subcellularLocation>
</comment>
<feature type="domain" description="ABC3 transporter permease C-terminal" evidence="7">
    <location>
        <begin position="669"/>
        <end position="781"/>
    </location>
</feature>
<feature type="transmembrane region" description="Helical" evidence="6">
    <location>
        <begin position="378"/>
        <end position="401"/>
    </location>
</feature>
<dbReference type="GO" id="GO:0005886">
    <property type="term" value="C:plasma membrane"/>
    <property type="evidence" value="ECO:0007669"/>
    <property type="project" value="UniProtKB-SubCell"/>
</dbReference>
<evidence type="ECO:0000256" key="4">
    <source>
        <dbReference type="ARBA" id="ARBA00022989"/>
    </source>
</evidence>
<feature type="transmembrane region" description="Helical" evidence="6">
    <location>
        <begin position="331"/>
        <end position="358"/>
    </location>
</feature>
<evidence type="ECO:0000313" key="9">
    <source>
        <dbReference type="EMBL" id="SEL53805.1"/>
    </source>
</evidence>
<keyword evidence="5 6" id="KW-0472">Membrane</keyword>